<dbReference type="InterPro" id="IPR020846">
    <property type="entry name" value="MFS_dom"/>
</dbReference>
<feature type="transmembrane region" description="Helical" evidence="7">
    <location>
        <begin position="188"/>
        <end position="208"/>
    </location>
</feature>
<feature type="transmembrane region" description="Helical" evidence="7">
    <location>
        <begin position="354"/>
        <end position="372"/>
    </location>
</feature>
<dbReference type="InterPro" id="IPR036259">
    <property type="entry name" value="MFS_trans_sf"/>
</dbReference>
<gene>
    <name evidence="9" type="ORF">BGZ95_011383</name>
</gene>
<organism evidence="9 10">
    <name type="scientific">Linnemannia exigua</name>
    <dbReference type="NCBI Taxonomy" id="604196"/>
    <lineage>
        <taxon>Eukaryota</taxon>
        <taxon>Fungi</taxon>
        <taxon>Fungi incertae sedis</taxon>
        <taxon>Mucoromycota</taxon>
        <taxon>Mortierellomycotina</taxon>
        <taxon>Mortierellomycetes</taxon>
        <taxon>Mortierellales</taxon>
        <taxon>Mortierellaceae</taxon>
        <taxon>Linnemannia</taxon>
    </lineage>
</organism>
<feature type="transmembrane region" description="Helical" evidence="7">
    <location>
        <begin position="321"/>
        <end position="342"/>
    </location>
</feature>
<feature type="transmembrane region" description="Helical" evidence="7">
    <location>
        <begin position="378"/>
        <end position="398"/>
    </location>
</feature>
<dbReference type="PANTHER" id="PTHR42718:SF9">
    <property type="entry name" value="MAJOR FACILITATOR SUPERFAMILY MULTIDRUG TRANSPORTER MFSC"/>
    <property type="match status" value="1"/>
</dbReference>
<feature type="transmembrane region" description="Helical" evidence="7">
    <location>
        <begin position="252"/>
        <end position="269"/>
    </location>
</feature>
<evidence type="ECO:0000256" key="7">
    <source>
        <dbReference type="SAM" id="Phobius"/>
    </source>
</evidence>
<feature type="transmembrane region" description="Helical" evidence="7">
    <location>
        <begin position="464"/>
        <end position="483"/>
    </location>
</feature>
<keyword evidence="3 7" id="KW-0812">Transmembrane</keyword>
<feature type="transmembrane region" description="Helical" evidence="7">
    <location>
        <begin position="648"/>
        <end position="667"/>
    </location>
</feature>
<evidence type="ECO:0000256" key="5">
    <source>
        <dbReference type="ARBA" id="ARBA00023136"/>
    </source>
</evidence>
<dbReference type="Gene3D" id="1.20.1720.10">
    <property type="entry name" value="Multidrug resistance protein D"/>
    <property type="match status" value="2"/>
</dbReference>
<dbReference type="Pfam" id="PF07690">
    <property type="entry name" value="MFS_1"/>
    <property type="match status" value="2"/>
</dbReference>
<dbReference type="EMBL" id="JAAAIL010000850">
    <property type="protein sequence ID" value="KAG0272833.1"/>
    <property type="molecule type" value="Genomic_DNA"/>
</dbReference>
<feature type="transmembrane region" description="Helical" evidence="7">
    <location>
        <begin position="738"/>
        <end position="762"/>
    </location>
</feature>
<evidence type="ECO:0000313" key="9">
    <source>
        <dbReference type="EMBL" id="KAG0272833.1"/>
    </source>
</evidence>
<dbReference type="Proteomes" id="UP001194580">
    <property type="component" value="Unassembled WGS sequence"/>
</dbReference>
<feature type="transmembrane region" description="Helical" evidence="7">
    <location>
        <begin position="803"/>
        <end position="823"/>
    </location>
</feature>
<feature type="transmembrane region" description="Helical" evidence="7">
    <location>
        <begin position="290"/>
        <end position="309"/>
    </location>
</feature>
<feature type="transmembrane region" description="Helical" evidence="7">
    <location>
        <begin position="614"/>
        <end position="636"/>
    </location>
</feature>
<dbReference type="SUPFAM" id="SSF103473">
    <property type="entry name" value="MFS general substrate transporter"/>
    <property type="match status" value="2"/>
</dbReference>
<feature type="domain" description="Major facilitator superfamily (MFS) profile" evidence="8">
    <location>
        <begin position="33"/>
        <end position="487"/>
    </location>
</feature>
<reference evidence="9" key="1">
    <citation type="journal article" date="2020" name="Fungal Divers.">
        <title>Resolving the Mortierellaceae phylogeny through synthesis of multi-gene phylogenetics and phylogenomics.</title>
        <authorList>
            <person name="Vandepol N."/>
            <person name="Liber J."/>
            <person name="Desiro A."/>
            <person name="Na H."/>
            <person name="Kennedy M."/>
            <person name="Barry K."/>
            <person name="Grigoriev I.V."/>
            <person name="Miller A.N."/>
            <person name="O'Donnell K."/>
            <person name="Stajich J.E."/>
            <person name="Bonito G."/>
        </authorList>
    </citation>
    <scope>NUCLEOTIDE SEQUENCE</scope>
    <source>
        <strain evidence="9">NRRL 28262</strain>
    </source>
</reference>
<keyword evidence="5 7" id="KW-0472">Membrane</keyword>
<accession>A0AAD4DA15</accession>
<dbReference type="Gene3D" id="1.20.1250.20">
    <property type="entry name" value="MFS general substrate transporter like domains"/>
    <property type="match status" value="2"/>
</dbReference>
<feature type="transmembrane region" description="Helical" evidence="7">
    <location>
        <begin position="905"/>
        <end position="925"/>
    </location>
</feature>
<dbReference type="InterPro" id="IPR011701">
    <property type="entry name" value="MFS"/>
</dbReference>
<evidence type="ECO:0000313" key="10">
    <source>
        <dbReference type="Proteomes" id="UP001194580"/>
    </source>
</evidence>
<feature type="transmembrane region" description="Helical" evidence="7">
    <location>
        <begin position="1048"/>
        <end position="1069"/>
    </location>
</feature>
<protein>
    <recommendedName>
        <fullName evidence="8">Major facilitator superfamily (MFS) profile domain-containing protein</fullName>
    </recommendedName>
</protein>
<proteinExistence type="predicted"/>
<feature type="transmembrane region" description="Helical" evidence="7">
    <location>
        <begin position="961"/>
        <end position="985"/>
    </location>
</feature>
<keyword evidence="10" id="KW-1185">Reference proteome</keyword>
<keyword evidence="4 7" id="KW-1133">Transmembrane helix</keyword>
<feature type="region of interest" description="Disordered" evidence="6">
    <location>
        <begin position="1076"/>
        <end position="1107"/>
    </location>
</feature>
<comment type="subcellular location">
    <subcellularLocation>
        <location evidence="1">Membrane</location>
        <topology evidence="1">Multi-pass membrane protein</topology>
    </subcellularLocation>
</comment>
<evidence type="ECO:0000256" key="4">
    <source>
        <dbReference type="ARBA" id="ARBA00022989"/>
    </source>
</evidence>
<dbReference type="GO" id="GO:0022857">
    <property type="term" value="F:transmembrane transporter activity"/>
    <property type="evidence" value="ECO:0007669"/>
    <property type="project" value="InterPro"/>
</dbReference>
<feature type="transmembrane region" description="Helical" evidence="7">
    <location>
        <begin position="161"/>
        <end position="182"/>
    </location>
</feature>
<feature type="transmembrane region" description="Helical" evidence="7">
    <location>
        <begin position="997"/>
        <end position="1021"/>
    </location>
</feature>
<dbReference type="AlphaFoldDB" id="A0AAD4DA15"/>
<feature type="transmembrane region" description="Helical" evidence="7">
    <location>
        <begin position="679"/>
        <end position="698"/>
    </location>
</feature>
<comment type="caution">
    <text evidence="9">The sequence shown here is derived from an EMBL/GenBank/DDBJ whole genome shotgun (WGS) entry which is preliminary data.</text>
</comment>
<dbReference type="GO" id="GO:0016020">
    <property type="term" value="C:membrane"/>
    <property type="evidence" value="ECO:0007669"/>
    <property type="project" value="UniProtKB-SubCell"/>
</dbReference>
<dbReference type="PANTHER" id="PTHR42718">
    <property type="entry name" value="MAJOR FACILITATOR SUPERFAMILY MULTIDRUG TRANSPORTER MFSC"/>
    <property type="match status" value="1"/>
</dbReference>
<feature type="transmembrane region" description="Helical" evidence="7">
    <location>
        <begin position="419"/>
        <end position="444"/>
    </location>
</feature>
<feature type="transmembrane region" description="Helical" evidence="7">
    <location>
        <begin position="220"/>
        <end position="240"/>
    </location>
</feature>
<feature type="transmembrane region" description="Helical" evidence="7">
    <location>
        <begin position="873"/>
        <end position="893"/>
    </location>
</feature>
<feature type="transmembrane region" description="Helical" evidence="7">
    <location>
        <begin position="131"/>
        <end position="149"/>
    </location>
</feature>
<feature type="transmembrane region" description="Helical" evidence="7">
    <location>
        <begin position="768"/>
        <end position="791"/>
    </location>
</feature>
<evidence type="ECO:0000256" key="6">
    <source>
        <dbReference type="SAM" id="MobiDB-lite"/>
    </source>
</evidence>
<feature type="transmembrane region" description="Helical" evidence="7">
    <location>
        <begin position="32"/>
        <end position="57"/>
    </location>
</feature>
<evidence type="ECO:0000259" key="8">
    <source>
        <dbReference type="PROSITE" id="PS50850"/>
    </source>
</evidence>
<evidence type="ECO:0000256" key="2">
    <source>
        <dbReference type="ARBA" id="ARBA00022448"/>
    </source>
</evidence>
<name>A0AAD4DA15_9FUNG</name>
<feature type="transmembrane region" description="Helical" evidence="7">
    <location>
        <begin position="835"/>
        <end position="852"/>
    </location>
</feature>
<feature type="transmembrane region" description="Helical" evidence="7">
    <location>
        <begin position="99"/>
        <end position="125"/>
    </location>
</feature>
<keyword evidence="2" id="KW-0813">Transport</keyword>
<feature type="compositionally biased region" description="Acidic residues" evidence="6">
    <location>
        <begin position="1080"/>
        <end position="1097"/>
    </location>
</feature>
<feature type="region of interest" description="Disordered" evidence="6">
    <location>
        <begin position="1123"/>
        <end position="1145"/>
    </location>
</feature>
<sequence length="1145" mass="124449">MTQAPATSPLATLTDHDNPKSIDRLRQKFRPVLLYVVSTAQFFDIVNGASVSVAILPIAQDLEFSVTEVLWILNAYTITFAGLLLFSGRLGDLFGHRRMFMFGLFWFALWALVVSFSTSPIMFILSRALQGMGAASTIPTAMALIATSYPAGPERTKAFSIYGAFGGLGAVTGILLAGGLIASIGWQWIFRISAIAAFILLVLSYVVIPLTPPKVEKPKVDFLGAITATLGVTGIVYFISTGVDYGWGSAKTIPVFVVALVLICSFVFIESRVQTPLMPLRVWKVKSFSTSVLLAFVSMAKSQGVIYYANMVFQQVYQWNALQTALGFLVHALLAVVVFGSLGRILPRLPLKPLIMTGFLLRCVTALMFSFVTEHTYYFALPFPAFIFHIFGMGLSHLPIQITAVRDAENKDQGLVGALYNTGLQFGAPFGIALLNVIAISTNGNAGSDSVRGGPALMKGFRNAFYAMVAMGLFGFVLAWAILPWDKPVRPFAGAETASGVKDPSLESVEPKELESGVTGLTGVMAGADKEEEVEEEDDMASGIDDDSMVQINLSPLTPTARTSITDLGTVVVPPAHFQQQQQQQEQQEQQGEQKERRLKGVKRLRQKLSPAPLYVVSTAQFFDIVNGASVTVAILPIAQELNFTTTQVLWILNAYTISFAGLLLLSGRLGDLFGHRRVFMFGLFWFALWALVVSFSTNPIMFILSRALQGIGAANTIPSAMALIATNYPAGPERTKAYAIFGAFGGLGAITGILLAGGLIASIGWQWIFRISAMAAFLLWVLSYFVIPVVVPADPEERPPKVDFLGALTATVGVTAIVYYISTGIEYGWASPKTLPVLVVGVGLIALFLWIETRVQSPLMPLRIWRVKSFTTSVILAFVSMAKFAGIVYYSNMVFQEVYQWTPIQTALGFLVHSLLSVLVFSVIGRILPRLPLKPLILTGFLLRCITAIMFSFVTEHTSYFALPFPAFIIHIFGMVFSLLPIQITAVRDAENKDQGLVGALYTTGLQLGAPFGIALLNVISLSSHENVGSESVRGGGPVLMKGFRHAFYAMGAMGLFAFVLALVILPWDKPVCHRGGSVEEEKEEKEEEEEEEEGEEKATTMTTTMYERESAAEVLVFVGDDSDDASSVGSPPEHLSSRGAQHL</sequence>
<dbReference type="PROSITE" id="PS50850">
    <property type="entry name" value="MFS"/>
    <property type="match status" value="2"/>
</dbReference>
<evidence type="ECO:0000256" key="1">
    <source>
        <dbReference type="ARBA" id="ARBA00004141"/>
    </source>
</evidence>
<feature type="domain" description="Major facilitator superfamily (MFS) profile" evidence="8">
    <location>
        <begin position="613"/>
        <end position="1071"/>
    </location>
</feature>
<evidence type="ECO:0000256" key="3">
    <source>
        <dbReference type="ARBA" id="ARBA00022692"/>
    </source>
</evidence>
<feature type="transmembrane region" description="Helical" evidence="7">
    <location>
        <begin position="69"/>
        <end position="87"/>
    </location>
</feature>